<feature type="region of interest" description="Disordered" evidence="1">
    <location>
        <begin position="28"/>
        <end position="47"/>
    </location>
</feature>
<gene>
    <name evidence="2" type="ORF">TRICI_003282</name>
</gene>
<dbReference type="EMBL" id="SWFS01000237">
    <property type="protein sequence ID" value="KAA8913080.1"/>
    <property type="molecule type" value="Genomic_DNA"/>
</dbReference>
<proteinExistence type="predicted"/>
<evidence type="ECO:0000313" key="3">
    <source>
        <dbReference type="Proteomes" id="UP000761534"/>
    </source>
</evidence>
<sequence length="93" mass="11081">MAFGNKWLDSIFQEEDKSLSVMELAFQDEDESDDDAKMDLPLSNEEKMRQVQEYRSARLIQIQKELDENENESIEDVIKKCEQRRVVRFSFTN</sequence>
<keyword evidence="3" id="KW-1185">Reference proteome</keyword>
<evidence type="ECO:0000256" key="1">
    <source>
        <dbReference type="SAM" id="MobiDB-lite"/>
    </source>
</evidence>
<organism evidence="2 3">
    <name type="scientific">Trichomonascus ciferrii</name>
    <dbReference type="NCBI Taxonomy" id="44093"/>
    <lineage>
        <taxon>Eukaryota</taxon>
        <taxon>Fungi</taxon>
        <taxon>Dikarya</taxon>
        <taxon>Ascomycota</taxon>
        <taxon>Saccharomycotina</taxon>
        <taxon>Dipodascomycetes</taxon>
        <taxon>Dipodascales</taxon>
        <taxon>Trichomonascaceae</taxon>
        <taxon>Trichomonascus</taxon>
        <taxon>Trichomonascus ciferrii complex</taxon>
    </lineage>
</organism>
<evidence type="ECO:0000313" key="2">
    <source>
        <dbReference type="EMBL" id="KAA8913080.1"/>
    </source>
</evidence>
<protein>
    <submittedName>
        <fullName evidence="2">Uncharacterized protein</fullName>
    </submittedName>
</protein>
<dbReference type="AlphaFoldDB" id="A0A642V483"/>
<reference evidence="2" key="1">
    <citation type="journal article" date="2019" name="G3 (Bethesda)">
        <title>Genome Assemblies of Two Rare Opportunistic Yeast Pathogens: Diutina rugosa (syn. Candida rugosa) and Trichomonascus ciferrii (syn. Candida ciferrii).</title>
        <authorList>
            <person name="Mixao V."/>
            <person name="Saus E."/>
            <person name="Hansen A.P."/>
            <person name="Lass-Florl C."/>
            <person name="Gabaldon T."/>
        </authorList>
    </citation>
    <scope>NUCLEOTIDE SEQUENCE</scope>
    <source>
        <strain evidence="2">CBS 4856</strain>
    </source>
</reference>
<name>A0A642V483_9ASCO</name>
<dbReference type="Proteomes" id="UP000761534">
    <property type="component" value="Unassembled WGS sequence"/>
</dbReference>
<dbReference type="VEuPathDB" id="FungiDB:TRICI_003282"/>
<accession>A0A642V483</accession>
<comment type="caution">
    <text evidence="2">The sequence shown here is derived from an EMBL/GenBank/DDBJ whole genome shotgun (WGS) entry which is preliminary data.</text>
</comment>